<dbReference type="EMBL" id="BGPR01055014">
    <property type="protein sequence ID" value="GBO31673.1"/>
    <property type="molecule type" value="Genomic_DNA"/>
</dbReference>
<name>A0A4Y2W1U7_ARAVE</name>
<evidence type="ECO:0000313" key="1">
    <source>
        <dbReference type="EMBL" id="GBO31673.1"/>
    </source>
</evidence>
<comment type="caution">
    <text evidence="1">The sequence shown here is derived from an EMBL/GenBank/DDBJ whole genome shotgun (WGS) entry which is preliminary data.</text>
</comment>
<sequence>MAWSPSLRHSFFSAHPFRQIIRGRSMPDKFIHYESVLSRISRFPPDTPKLLPSHTHTHTYSVACIARQSRWNHGYWDRSDIQSSAPQQTVTHINDRFWDGAVVNDQLHVMHRSTNCRTI</sequence>
<accession>A0A4Y2W1U7</accession>
<organism evidence="1 2">
    <name type="scientific">Araneus ventricosus</name>
    <name type="common">Orbweaver spider</name>
    <name type="synonym">Epeira ventricosa</name>
    <dbReference type="NCBI Taxonomy" id="182803"/>
    <lineage>
        <taxon>Eukaryota</taxon>
        <taxon>Metazoa</taxon>
        <taxon>Ecdysozoa</taxon>
        <taxon>Arthropoda</taxon>
        <taxon>Chelicerata</taxon>
        <taxon>Arachnida</taxon>
        <taxon>Araneae</taxon>
        <taxon>Araneomorphae</taxon>
        <taxon>Entelegynae</taxon>
        <taxon>Araneoidea</taxon>
        <taxon>Araneidae</taxon>
        <taxon>Araneus</taxon>
    </lineage>
</organism>
<dbReference type="Proteomes" id="UP000499080">
    <property type="component" value="Unassembled WGS sequence"/>
</dbReference>
<keyword evidence="2" id="KW-1185">Reference proteome</keyword>
<protein>
    <submittedName>
        <fullName evidence="1">Uncharacterized protein</fullName>
    </submittedName>
</protein>
<evidence type="ECO:0000313" key="2">
    <source>
        <dbReference type="Proteomes" id="UP000499080"/>
    </source>
</evidence>
<dbReference type="AlphaFoldDB" id="A0A4Y2W1U7"/>
<gene>
    <name evidence="1" type="ORF">AVEN_142112_1</name>
</gene>
<proteinExistence type="predicted"/>
<reference evidence="1 2" key="1">
    <citation type="journal article" date="2019" name="Sci. Rep.">
        <title>Orb-weaving spider Araneus ventricosus genome elucidates the spidroin gene catalogue.</title>
        <authorList>
            <person name="Kono N."/>
            <person name="Nakamura H."/>
            <person name="Ohtoshi R."/>
            <person name="Moran D.A.P."/>
            <person name="Shinohara A."/>
            <person name="Yoshida Y."/>
            <person name="Fujiwara M."/>
            <person name="Mori M."/>
            <person name="Tomita M."/>
            <person name="Arakawa K."/>
        </authorList>
    </citation>
    <scope>NUCLEOTIDE SEQUENCE [LARGE SCALE GENOMIC DNA]</scope>
</reference>